<feature type="domain" description="Stress-response A/B barrel" evidence="5">
    <location>
        <begin position="370"/>
        <end position="468"/>
    </location>
</feature>
<dbReference type="EMBL" id="WUBL01000005">
    <property type="protein sequence ID" value="KAF2972627.1"/>
    <property type="molecule type" value="Genomic_DNA"/>
</dbReference>
<dbReference type="Gene3D" id="3.30.470.20">
    <property type="entry name" value="ATP-grasp fold, B domain"/>
    <property type="match status" value="1"/>
</dbReference>
<keyword evidence="3" id="KW-0547">Nucleotide-binding</keyword>
<dbReference type="PROSITE" id="PS51502">
    <property type="entry name" value="S_R_A_B_BARREL"/>
    <property type="match status" value="1"/>
</dbReference>
<dbReference type="Gene3D" id="3.30.70.100">
    <property type="match status" value="1"/>
</dbReference>
<sequence>MILSFAPHTLLVRRAASGFRRCIYQTAQRSAFHASVSRASASPAARVAVLYQALEPPVIDGVQKPKKPGGYQDSGADIAFNLTKNVGVEVVTPYYKPNPAEMTEWCFPDTEKGILQALHQGVTHLWANTILFAAHPLQQSHAIGQFEDKVRVVGQGPLMVQKYDDKEYVNNLLRRWRGFTMPRAWTITAKDDIATVLKDAEFPLVAKPIRGRGSQGVKVCSILDDLIAHARTLFENSSSLMIEEFLSGEEVTVTVMPPTHTGSHEDYWSLPVVARYNHQDGIAPYNGVVAVVANSRVLTRSEEDEDSHYARLKRECEQVGRVLGVTAPIRIDCRRYKDSKESEFALFDINMKPNMTGPGRPGRDDQASLTLLAVYFKFKSNVSQEHKNTFVRELKKLKELDCVKDNRLIVGGPSVTDPIQRSQGFEFALISFHQDRAALDTYQASKEHHYVTSTYLFPFKEDLCRFDFEVADEDEYMCDFGTLILKANGIS</sequence>
<dbReference type="SUPFAM" id="SSF54909">
    <property type="entry name" value="Dimeric alpha+beta barrel"/>
    <property type="match status" value="1"/>
</dbReference>
<evidence type="ECO:0000256" key="2">
    <source>
        <dbReference type="ARBA" id="ARBA00022598"/>
    </source>
</evidence>
<dbReference type="AlphaFoldDB" id="A0A7C8N0G1"/>
<dbReference type="PANTHER" id="PTHR23132">
    <property type="entry name" value="D-ALANINE--D-ALANINE LIGASE"/>
    <property type="match status" value="1"/>
</dbReference>
<dbReference type="GO" id="GO:0008716">
    <property type="term" value="F:D-alanine-D-alanine ligase activity"/>
    <property type="evidence" value="ECO:0007669"/>
    <property type="project" value="InterPro"/>
</dbReference>
<name>A0A7C8N0G1_9PEZI</name>
<dbReference type="GO" id="GO:0046872">
    <property type="term" value="F:metal ion binding"/>
    <property type="evidence" value="ECO:0007669"/>
    <property type="project" value="InterPro"/>
</dbReference>
<dbReference type="Proteomes" id="UP000481858">
    <property type="component" value="Unassembled WGS sequence"/>
</dbReference>
<dbReference type="Pfam" id="PF07478">
    <property type="entry name" value="Dala_Dala_lig_C"/>
    <property type="match status" value="1"/>
</dbReference>
<keyword evidence="2" id="KW-0436">Ligase</keyword>
<keyword evidence="7" id="KW-1185">Reference proteome</keyword>
<dbReference type="InterPro" id="IPR011095">
    <property type="entry name" value="Dala_Dala_lig_C"/>
</dbReference>
<comment type="caution">
    <text evidence="6">The sequence shown here is derived from an EMBL/GenBank/DDBJ whole genome shotgun (WGS) entry which is preliminary data.</text>
</comment>
<gene>
    <name evidence="6" type="ORF">GQX73_g884</name>
</gene>
<dbReference type="SUPFAM" id="SSF56059">
    <property type="entry name" value="Glutathione synthetase ATP-binding domain-like"/>
    <property type="match status" value="1"/>
</dbReference>
<dbReference type="InParanoid" id="A0A7C8N0G1"/>
<evidence type="ECO:0000256" key="1">
    <source>
        <dbReference type="ARBA" id="ARBA00010871"/>
    </source>
</evidence>
<comment type="similarity">
    <text evidence="1">Belongs to the D-alanine--D-alanine ligase family.</text>
</comment>
<proteinExistence type="inferred from homology"/>
<dbReference type="InterPro" id="IPR013097">
    <property type="entry name" value="Dabb"/>
</dbReference>
<dbReference type="GO" id="GO:0005524">
    <property type="term" value="F:ATP binding"/>
    <property type="evidence" value="ECO:0007669"/>
    <property type="project" value="UniProtKB-UniRule"/>
</dbReference>
<dbReference type="Pfam" id="PF07876">
    <property type="entry name" value="Dabb"/>
    <property type="match status" value="1"/>
</dbReference>
<evidence type="ECO:0008006" key="8">
    <source>
        <dbReference type="Google" id="ProtNLM"/>
    </source>
</evidence>
<protein>
    <recommendedName>
        <fullName evidence="8">ATP-grasp domain-containing protein</fullName>
    </recommendedName>
</protein>
<dbReference type="InterPro" id="IPR011761">
    <property type="entry name" value="ATP-grasp"/>
</dbReference>
<dbReference type="InterPro" id="IPR011008">
    <property type="entry name" value="Dimeric_a/b-barrel"/>
</dbReference>
<accession>A0A7C8N0G1</accession>
<reference evidence="6 7" key="1">
    <citation type="submission" date="2019-12" db="EMBL/GenBank/DDBJ databases">
        <title>Draft genome sequence of the ascomycete Xylaria multiplex DSM 110363.</title>
        <authorList>
            <person name="Buettner E."/>
            <person name="Kellner H."/>
        </authorList>
    </citation>
    <scope>NUCLEOTIDE SEQUENCE [LARGE SCALE GENOMIC DNA]</scope>
    <source>
        <strain evidence="6 7">DSM 110363</strain>
    </source>
</reference>
<evidence type="ECO:0000259" key="4">
    <source>
        <dbReference type="PROSITE" id="PS50975"/>
    </source>
</evidence>
<feature type="domain" description="ATP-grasp" evidence="4">
    <location>
        <begin position="171"/>
        <end position="380"/>
    </location>
</feature>
<keyword evidence="3" id="KW-0067">ATP-binding</keyword>
<evidence type="ECO:0000256" key="3">
    <source>
        <dbReference type="PROSITE-ProRule" id="PRU00409"/>
    </source>
</evidence>
<dbReference type="SMART" id="SM00886">
    <property type="entry name" value="Dabb"/>
    <property type="match status" value="1"/>
</dbReference>
<evidence type="ECO:0000313" key="6">
    <source>
        <dbReference type="EMBL" id="KAF2972627.1"/>
    </source>
</evidence>
<dbReference type="PANTHER" id="PTHR23132:SF23">
    <property type="entry name" value="D-ALANINE--D-ALANINE LIGASE B"/>
    <property type="match status" value="1"/>
</dbReference>
<evidence type="ECO:0000313" key="7">
    <source>
        <dbReference type="Proteomes" id="UP000481858"/>
    </source>
</evidence>
<dbReference type="PROSITE" id="PS50975">
    <property type="entry name" value="ATP_GRASP"/>
    <property type="match status" value="1"/>
</dbReference>
<dbReference type="OrthoDB" id="422362at2759"/>
<evidence type="ECO:0000259" key="5">
    <source>
        <dbReference type="PROSITE" id="PS51502"/>
    </source>
</evidence>
<organism evidence="6 7">
    <name type="scientific">Xylaria multiplex</name>
    <dbReference type="NCBI Taxonomy" id="323545"/>
    <lineage>
        <taxon>Eukaryota</taxon>
        <taxon>Fungi</taxon>
        <taxon>Dikarya</taxon>
        <taxon>Ascomycota</taxon>
        <taxon>Pezizomycotina</taxon>
        <taxon>Sordariomycetes</taxon>
        <taxon>Xylariomycetidae</taxon>
        <taxon>Xylariales</taxon>
        <taxon>Xylariaceae</taxon>
        <taxon>Xylaria</taxon>
    </lineage>
</organism>